<dbReference type="AlphaFoldDB" id="A0A067CPT9"/>
<name>A0A067CPT9_SAPPC</name>
<organism evidence="3 4">
    <name type="scientific">Saprolegnia parasitica (strain CBS 223.65)</name>
    <dbReference type="NCBI Taxonomy" id="695850"/>
    <lineage>
        <taxon>Eukaryota</taxon>
        <taxon>Sar</taxon>
        <taxon>Stramenopiles</taxon>
        <taxon>Oomycota</taxon>
        <taxon>Saprolegniomycetes</taxon>
        <taxon>Saprolegniales</taxon>
        <taxon>Saprolegniaceae</taxon>
        <taxon>Saprolegnia</taxon>
    </lineage>
</organism>
<dbReference type="InterPro" id="IPR036891">
    <property type="entry name" value="Signal_recog_part_SRP54_M_sf"/>
</dbReference>
<proteinExistence type="predicted"/>
<dbReference type="RefSeq" id="XP_012197843.1">
    <property type="nucleotide sequence ID" value="XM_012342453.1"/>
</dbReference>
<protein>
    <recommendedName>
        <fullName evidence="2">Signal recognition particle SRP54 subunit M-domain domain-containing protein</fullName>
    </recommendedName>
</protein>
<dbReference type="GO" id="GO:0048500">
    <property type="term" value="C:signal recognition particle"/>
    <property type="evidence" value="ECO:0007669"/>
    <property type="project" value="InterPro"/>
</dbReference>
<dbReference type="SUPFAM" id="SSF47446">
    <property type="entry name" value="Signal peptide-binding domain"/>
    <property type="match status" value="1"/>
</dbReference>
<dbReference type="Gene3D" id="1.10.260.30">
    <property type="entry name" value="Signal recognition particle, SRP54 subunit, M-domain"/>
    <property type="match status" value="1"/>
</dbReference>
<accession>A0A067CPT9</accession>
<evidence type="ECO:0000313" key="4">
    <source>
        <dbReference type="Proteomes" id="UP000030745"/>
    </source>
</evidence>
<dbReference type="VEuPathDB" id="FungiDB:SPRG_03858"/>
<gene>
    <name evidence="3" type="ORF">SPRG_03858</name>
</gene>
<dbReference type="Pfam" id="PF02978">
    <property type="entry name" value="SRP_SPB"/>
    <property type="match status" value="1"/>
</dbReference>
<evidence type="ECO:0000313" key="3">
    <source>
        <dbReference type="EMBL" id="KDO31240.1"/>
    </source>
</evidence>
<dbReference type="InterPro" id="IPR004125">
    <property type="entry name" value="Signal_recog_particle_SRP54_M"/>
</dbReference>
<sequence length="205" mass="23695">MAFRNVLTGLRASVLRPRFHAPAREMSIFQGFKDKVSEKLEERKNEKQTQAYMDQVKYLATTPTYTLQDHYDQMKKQAADGGVSGWKSMVPGVSSMPQIQQMKNFLTIMEAFEPNVRNDPKLINGKVKRIVSEKCGQPVEEINNMMRSYEQLDALRSWLRKRVERNLPLPSTLEDTTEMIREDPTGFPTRGMRPKAARGSMPRRR</sequence>
<evidence type="ECO:0000259" key="2">
    <source>
        <dbReference type="Pfam" id="PF02978"/>
    </source>
</evidence>
<feature type="region of interest" description="Disordered" evidence="1">
    <location>
        <begin position="180"/>
        <end position="205"/>
    </location>
</feature>
<dbReference type="Proteomes" id="UP000030745">
    <property type="component" value="Unassembled WGS sequence"/>
</dbReference>
<keyword evidence="4" id="KW-1185">Reference proteome</keyword>
<dbReference type="GO" id="GO:0006614">
    <property type="term" value="P:SRP-dependent cotranslational protein targeting to membrane"/>
    <property type="evidence" value="ECO:0007669"/>
    <property type="project" value="InterPro"/>
</dbReference>
<dbReference type="OrthoDB" id="59809at2759"/>
<dbReference type="OMA" id="MIREDPT"/>
<dbReference type="EMBL" id="KK583198">
    <property type="protein sequence ID" value="KDO31240.1"/>
    <property type="molecule type" value="Genomic_DNA"/>
</dbReference>
<dbReference type="GO" id="GO:0008312">
    <property type="term" value="F:7S RNA binding"/>
    <property type="evidence" value="ECO:0007669"/>
    <property type="project" value="InterPro"/>
</dbReference>
<feature type="compositionally biased region" description="Basic residues" evidence="1">
    <location>
        <begin position="192"/>
        <end position="205"/>
    </location>
</feature>
<evidence type="ECO:0000256" key="1">
    <source>
        <dbReference type="SAM" id="MobiDB-lite"/>
    </source>
</evidence>
<feature type="domain" description="Signal recognition particle SRP54 subunit M-domain" evidence="2">
    <location>
        <begin position="65"/>
        <end position="153"/>
    </location>
</feature>
<dbReference type="KEGG" id="spar:SPRG_03858"/>
<reference evidence="3 4" key="1">
    <citation type="journal article" date="2013" name="PLoS Genet.">
        <title>Distinctive expansion of potential virulence genes in the genome of the oomycete fish pathogen Saprolegnia parasitica.</title>
        <authorList>
            <person name="Jiang R.H."/>
            <person name="de Bruijn I."/>
            <person name="Haas B.J."/>
            <person name="Belmonte R."/>
            <person name="Lobach L."/>
            <person name="Christie J."/>
            <person name="van den Ackerveken G."/>
            <person name="Bottin A."/>
            <person name="Bulone V."/>
            <person name="Diaz-Moreno S.M."/>
            <person name="Dumas B."/>
            <person name="Fan L."/>
            <person name="Gaulin E."/>
            <person name="Govers F."/>
            <person name="Grenville-Briggs L.J."/>
            <person name="Horner N.R."/>
            <person name="Levin J.Z."/>
            <person name="Mammella M."/>
            <person name="Meijer H.J."/>
            <person name="Morris P."/>
            <person name="Nusbaum C."/>
            <person name="Oome S."/>
            <person name="Phillips A.J."/>
            <person name="van Rooyen D."/>
            <person name="Rzeszutek E."/>
            <person name="Saraiva M."/>
            <person name="Secombes C.J."/>
            <person name="Seidl M.F."/>
            <person name="Snel B."/>
            <person name="Stassen J.H."/>
            <person name="Sykes S."/>
            <person name="Tripathy S."/>
            <person name="van den Berg H."/>
            <person name="Vega-Arreguin J.C."/>
            <person name="Wawra S."/>
            <person name="Young S.K."/>
            <person name="Zeng Q."/>
            <person name="Dieguez-Uribeondo J."/>
            <person name="Russ C."/>
            <person name="Tyler B.M."/>
            <person name="van West P."/>
        </authorList>
    </citation>
    <scope>NUCLEOTIDE SEQUENCE [LARGE SCALE GENOMIC DNA]</scope>
    <source>
        <strain evidence="3 4">CBS 223.65</strain>
    </source>
</reference>
<dbReference type="GeneID" id="24126336"/>